<protein>
    <submittedName>
        <fullName evidence="3">Uncharacterized protein</fullName>
    </submittedName>
</protein>
<accession>A0ABQ8K564</accession>
<evidence type="ECO:0000256" key="2">
    <source>
        <dbReference type="SAM" id="Phobius"/>
    </source>
</evidence>
<dbReference type="RefSeq" id="XP_047775151.1">
    <property type="nucleotide sequence ID" value="XM_047927900.1"/>
</dbReference>
<dbReference type="GeneID" id="72008632"/>
<feature type="compositionally biased region" description="Low complexity" evidence="1">
    <location>
        <begin position="20"/>
        <end position="39"/>
    </location>
</feature>
<keyword evidence="2" id="KW-0812">Transmembrane</keyword>
<keyword evidence="2" id="KW-0472">Membrane</keyword>
<keyword evidence="2" id="KW-1133">Transmembrane helix</keyword>
<keyword evidence="4" id="KW-1185">Reference proteome</keyword>
<feature type="transmembrane region" description="Helical" evidence="2">
    <location>
        <begin position="76"/>
        <end position="98"/>
    </location>
</feature>
<name>A0ABQ8K564_9APHY</name>
<evidence type="ECO:0000313" key="4">
    <source>
        <dbReference type="Proteomes" id="UP000814176"/>
    </source>
</evidence>
<sequence length="229" mass="24480">MLGDLNATHLLGASLRVRSTRSASAPSSPSSSAPRCMSRSAPVQQHALLVRVRGRRARREELACRLDRVSGSSLPIPTSSGIVALCFMALVLPVSTFVKPRYIPVDKALGPKLERGRHRVRPRADEHVPRRDAVRERGRVRVAAPLANAWFLLGYAVAAGMIAGEGLGGTVNAVLQIGKAAVLAGTCVTMHHPRSWVVDEADVGERAVRPPSPIGLLSLLRLAKYALTG</sequence>
<dbReference type="Proteomes" id="UP000814176">
    <property type="component" value="Unassembled WGS sequence"/>
</dbReference>
<gene>
    <name evidence="3" type="ORF">C8Q71DRAFT_861386</name>
</gene>
<evidence type="ECO:0000313" key="3">
    <source>
        <dbReference type="EMBL" id="KAH9832105.1"/>
    </source>
</evidence>
<comment type="caution">
    <text evidence="3">The sequence shown here is derived from an EMBL/GenBank/DDBJ whole genome shotgun (WGS) entry which is preliminary data.</text>
</comment>
<dbReference type="EMBL" id="JADCUA010000023">
    <property type="protein sequence ID" value="KAH9832105.1"/>
    <property type="molecule type" value="Genomic_DNA"/>
</dbReference>
<evidence type="ECO:0000256" key="1">
    <source>
        <dbReference type="SAM" id="MobiDB-lite"/>
    </source>
</evidence>
<feature type="region of interest" description="Disordered" evidence="1">
    <location>
        <begin position="18"/>
        <end position="39"/>
    </location>
</feature>
<proteinExistence type="predicted"/>
<reference evidence="3 4" key="1">
    <citation type="journal article" date="2021" name="Environ. Microbiol.">
        <title>Gene family expansions and transcriptome signatures uncover fungal adaptations to wood decay.</title>
        <authorList>
            <person name="Hage H."/>
            <person name="Miyauchi S."/>
            <person name="Viragh M."/>
            <person name="Drula E."/>
            <person name="Min B."/>
            <person name="Chaduli D."/>
            <person name="Navarro D."/>
            <person name="Favel A."/>
            <person name="Norest M."/>
            <person name="Lesage-Meessen L."/>
            <person name="Balint B."/>
            <person name="Merenyi Z."/>
            <person name="de Eugenio L."/>
            <person name="Morin E."/>
            <person name="Martinez A.T."/>
            <person name="Baldrian P."/>
            <person name="Stursova M."/>
            <person name="Martinez M.J."/>
            <person name="Novotny C."/>
            <person name="Magnuson J.K."/>
            <person name="Spatafora J.W."/>
            <person name="Maurice S."/>
            <person name="Pangilinan J."/>
            <person name="Andreopoulos W."/>
            <person name="LaButti K."/>
            <person name="Hundley H."/>
            <person name="Na H."/>
            <person name="Kuo A."/>
            <person name="Barry K."/>
            <person name="Lipzen A."/>
            <person name="Henrissat B."/>
            <person name="Riley R."/>
            <person name="Ahrendt S."/>
            <person name="Nagy L.G."/>
            <person name="Grigoriev I.V."/>
            <person name="Martin F."/>
            <person name="Rosso M.N."/>
        </authorList>
    </citation>
    <scope>NUCLEOTIDE SEQUENCE [LARGE SCALE GENOMIC DNA]</scope>
    <source>
        <strain evidence="3 4">CIRM-BRFM 1785</strain>
    </source>
</reference>
<organism evidence="3 4">
    <name type="scientific">Rhodofomes roseus</name>
    <dbReference type="NCBI Taxonomy" id="34475"/>
    <lineage>
        <taxon>Eukaryota</taxon>
        <taxon>Fungi</taxon>
        <taxon>Dikarya</taxon>
        <taxon>Basidiomycota</taxon>
        <taxon>Agaricomycotina</taxon>
        <taxon>Agaricomycetes</taxon>
        <taxon>Polyporales</taxon>
        <taxon>Rhodofomes</taxon>
    </lineage>
</organism>